<feature type="domain" description="HTH iclR-type" evidence="4">
    <location>
        <begin position="23"/>
        <end position="85"/>
    </location>
</feature>
<dbReference type="RefSeq" id="WP_379956204.1">
    <property type="nucleotide sequence ID" value="NZ_JAUYVI010000004.1"/>
</dbReference>
<dbReference type="PROSITE" id="PS51077">
    <property type="entry name" value="HTH_ICLR"/>
    <property type="match status" value="1"/>
</dbReference>
<dbReference type="Gene3D" id="1.10.10.10">
    <property type="entry name" value="Winged helix-like DNA-binding domain superfamily/Winged helix DNA-binding domain"/>
    <property type="match status" value="1"/>
</dbReference>
<accession>A0ABU0YLY7</accession>
<keyword evidence="7" id="KW-1185">Reference proteome</keyword>
<keyword evidence="1" id="KW-0805">Transcription regulation</keyword>
<dbReference type="Pfam" id="PF09339">
    <property type="entry name" value="HTH_IclR"/>
    <property type="match status" value="1"/>
</dbReference>
<dbReference type="PANTHER" id="PTHR30136:SF24">
    <property type="entry name" value="HTH-TYPE TRANSCRIPTIONAL REPRESSOR ALLR"/>
    <property type="match status" value="1"/>
</dbReference>
<dbReference type="PROSITE" id="PS51078">
    <property type="entry name" value="ICLR_ED"/>
    <property type="match status" value="1"/>
</dbReference>
<evidence type="ECO:0000256" key="2">
    <source>
        <dbReference type="ARBA" id="ARBA00023125"/>
    </source>
</evidence>
<dbReference type="Gene3D" id="3.30.450.40">
    <property type="match status" value="1"/>
</dbReference>
<proteinExistence type="predicted"/>
<dbReference type="Pfam" id="PF01614">
    <property type="entry name" value="IclR_C"/>
    <property type="match status" value="1"/>
</dbReference>
<sequence length="268" mass="30023">MSREMELAEPLAEPTERGSKGRRSVVFRVLDLIQLVAASPQPMTLAEIGTQLKLPKPTVHRLCVRLEESKYLTREPGRYRYRVGPATERLAFNAIRRGSASVQWRAILETLVDEIRETCNFTAPAGNEVVYVERVESRWPLRIHLETGSRVPIHCTASGKLFLAMMEPERRRRMLDTLNLSAMTERTITSRSRLEAELAEIAQRGYGTDDEEFIVGLVAIAVPVTDPKGRLIGAVALHAAKARLDLAQALEYLPRLRGAALDIGRTLD</sequence>
<evidence type="ECO:0000256" key="1">
    <source>
        <dbReference type="ARBA" id="ARBA00023015"/>
    </source>
</evidence>
<gene>
    <name evidence="6" type="ORF">Q8A70_13630</name>
</gene>
<keyword evidence="2" id="KW-0238">DNA-binding</keyword>
<dbReference type="InterPro" id="IPR029016">
    <property type="entry name" value="GAF-like_dom_sf"/>
</dbReference>
<protein>
    <submittedName>
        <fullName evidence="6">IclR family transcriptional regulator</fullName>
    </submittedName>
</protein>
<dbReference type="PANTHER" id="PTHR30136">
    <property type="entry name" value="HELIX-TURN-HELIX TRANSCRIPTIONAL REGULATOR, ICLR FAMILY"/>
    <property type="match status" value="1"/>
</dbReference>
<dbReference type="Proteomes" id="UP001230156">
    <property type="component" value="Unassembled WGS sequence"/>
</dbReference>
<dbReference type="InterPro" id="IPR005471">
    <property type="entry name" value="Tscrpt_reg_IclR_N"/>
</dbReference>
<name>A0ABU0YLY7_9PROT</name>
<dbReference type="SMART" id="SM00346">
    <property type="entry name" value="HTH_ICLR"/>
    <property type="match status" value="1"/>
</dbReference>
<organism evidence="6 7">
    <name type="scientific">Dongia sedimenti</name>
    <dbReference type="NCBI Taxonomy" id="3064282"/>
    <lineage>
        <taxon>Bacteria</taxon>
        <taxon>Pseudomonadati</taxon>
        <taxon>Pseudomonadota</taxon>
        <taxon>Alphaproteobacteria</taxon>
        <taxon>Rhodospirillales</taxon>
        <taxon>Dongiaceae</taxon>
        <taxon>Dongia</taxon>
    </lineage>
</organism>
<evidence type="ECO:0000259" key="4">
    <source>
        <dbReference type="PROSITE" id="PS51077"/>
    </source>
</evidence>
<dbReference type="EMBL" id="JAUYVI010000004">
    <property type="protein sequence ID" value="MDQ7248720.1"/>
    <property type="molecule type" value="Genomic_DNA"/>
</dbReference>
<evidence type="ECO:0000259" key="5">
    <source>
        <dbReference type="PROSITE" id="PS51078"/>
    </source>
</evidence>
<dbReference type="SUPFAM" id="SSF46785">
    <property type="entry name" value="Winged helix' DNA-binding domain"/>
    <property type="match status" value="1"/>
</dbReference>
<dbReference type="SUPFAM" id="SSF55781">
    <property type="entry name" value="GAF domain-like"/>
    <property type="match status" value="1"/>
</dbReference>
<evidence type="ECO:0000313" key="6">
    <source>
        <dbReference type="EMBL" id="MDQ7248720.1"/>
    </source>
</evidence>
<dbReference type="InterPro" id="IPR014757">
    <property type="entry name" value="Tscrpt_reg_IclR_C"/>
</dbReference>
<comment type="caution">
    <text evidence="6">The sequence shown here is derived from an EMBL/GenBank/DDBJ whole genome shotgun (WGS) entry which is preliminary data.</text>
</comment>
<reference evidence="7" key="1">
    <citation type="submission" date="2023-08" db="EMBL/GenBank/DDBJ databases">
        <title>Rhodospirillaceae gen. nov., a novel taxon isolated from the Yangtze River Yuezi River estuary sludge.</title>
        <authorList>
            <person name="Ruan L."/>
        </authorList>
    </citation>
    <scope>NUCLEOTIDE SEQUENCE [LARGE SCALE GENOMIC DNA]</scope>
    <source>
        <strain evidence="7">R-7</strain>
    </source>
</reference>
<dbReference type="InterPro" id="IPR036390">
    <property type="entry name" value="WH_DNA-bd_sf"/>
</dbReference>
<feature type="domain" description="IclR-ED" evidence="5">
    <location>
        <begin position="86"/>
        <end position="268"/>
    </location>
</feature>
<evidence type="ECO:0000313" key="7">
    <source>
        <dbReference type="Proteomes" id="UP001230156"/>
    </source>
</evidence>
<keyword evidence="3" id="KW-0804">Transcription</keyword>
<dbReference type="InterPro" id="IPR050707">
    <property type="entry name" value="HTH_MetabolicPath_Reg"/>
</dbReference>
<dbReference type="InterPro" id="IPR036388">
    <property type="entry name" value="WH-like_DNA-bd_sf"/>
</dbReference>
<evidence type="ECO:0000256" key="3">
    <source>
        <dbReference type="ARBA" id="ARBA00023163"/>
    </source>
</evidence>